<keyword evidence="4" id="KW-0805">Transcription regulation</keyword>
<dbReference type="SMART" id="SM01114">
    <property type="entry name" value="CXC"/>
    <property type="match status" value="1"/>
</dbReference>
<evidence type="ECO:0000256" key="6">
    <source>
        <dbReference type="ARBA" id="ARBA00048568"/>
    </source>
</evidence>
<dbReference type="InterPro" id="IPR045318">
    <property type="entry name" value="EZH1/2-like"/>
</dbReference>
<dbReference type="PANTHER" id="PTHR45747">
    <property type="entry name" value="HISTONE-LYSINE N-METHYLTRANSFERASE E(Z)"/>
    <property type="match status" value="1"/>
</dbReference>
<evidence type="ECO:0000256" key="3">
    <source>
        <dbReference type="ARBA" id="ARBA00022691"/>
    </source>
</evidence>
<dbReference type="Gene3D" id="2.170.270.10">
    <property type="entry name" value="SET domain"/>
    <property type="match status" value="1"/>
</dbReference>
<dbReference type="Gramene" id="Mp5g17740.1">
    <property type="protein sequence ID" value="Mp5g17740.1.cds"/>
    <property type="gene ID" value="Mp5g17740"/>
</dbReference>
<dbReference type="SUPFAM" id="SSF82199">
    <property type="entry name" value="SET domain"/>
    <property type="match status" value="1"/>
</dbReference>
<dbReference type="GO" id="GO:0031507">
    <property type="term" value="P:heterochromatin formation"/>
    <property type="evidence" value="ECO:0000318"/>
    <property type="project" value="GO_Central"/>
</dbReference>
<evidence type="ECO:0000256" key="4">
    <source>
        <dbReference type="ARBA" id="ARBA00023015"/>
    </source>
</evidence>
<dbReference type="InterPro" id="IPR001214">
    <property type="entry name" value="SET_dom"/>
</dbReference>
<evidence type="ECO:0000259" key="8">
    <source>
        <dbReference type="PROSITE" id="PS51633"/>
    </source>
</evidence>
<evidence type="ECO:0000259" key="7">
    <source>
        <dbReference type="PROSITE" id="PS50280"/>
    </source>
</evidence>
<dbReference type="GO" id="GO:0032259">
    <property type="term" value="P:methylation"/>
    <property type="evidence" value="ECO:0007669"/>
    <property type="project" value="UniProtKB-KW"/>
</dbReference>
<reference evidence="10" key="1">
    <citation type="journal article" date="2017" name="Cell">
        <title>Insights into land plant evolution garnered from the Marchantia polymorpha genome.</title>
        <authorList>
            <person name="Bowman J.L."/>
            <person name="Kohchi T."/>
            <person name="Yamato K.T."/>
            <person name="Jenkins J."/>
            <person name="Shu S."/>
            <person name="Ishizaki K."/>
            <person name="Yamaoka S."/>
            <person name="Nishihama R."/>
            <person name="Nakamura Y."/>
            <person name="Berger F."/>
            <person name="Adam C."/>
            <person name="Aki S.S."/>
            <person name="Althoff F."/>
            <person name="Araki T."/>
            <person name="Arteaga-Vazquez M.A."/>
            <person name="Balasubrmanian S."/>
            <person name="Barry K."/>
            <person name="Bauer D."/>
            <person name="Boehm C.R."/>
            <person name="Briginshaw L."/>
            <person name="Caballero-Perez J."/>
            <person name="Catarino B."/>
            <person name="Chen F."/>
            <person name="Chiyoda S."/>
            <person name="Chovatia M."/>
            <person name="Davies K.M."/>
            <person name="Delmans M."/>
            <person name="Demura T."/>
            <person name="Dierschke T."/>
            <person name="Dolan L."/>
            <person name="Dorantes-Acosta A.E."/>
            <person name="Eklund D.M."/>
            <person name="Florent S.N."/>
            <person name="Flores-Sandoval E."/>
            <person name="Fujiyama A."/>
            <person name="Fukuzawa H."/>
            <person name="Galik B."/>
            <person name="Grimanelli D."/>
            <person name="Grimwood J."/>
            <person name="Grossniklaus U."/>
            <person name="Hamada T."/>
            <person name="Haseloff J."/>
            <person name="Hetherington A.J."/>
            <person name="Higo A."/>
            <person name="Hirakawa Y."/>
            <person name="Hundley H.N."/>
            <person name="Ikeda Y."/>
            <person name="Inoue K."/>
            <person name="Inoue S.I."/>
            <person name="Ishida S."/>
            <person name="Jia Q."/>
            <person name="Kakita M."/>
            <person name="Kanazawa T."/>
            <person name="Kawai Y."/>
            <person name="Kawashima T."/>
            <person name="Kennedy M."/>
            <person name="Kinose K."/>
            <person name="Kinoshita T."/>
            <person name="Kohara Y."/>
            <person name="Koide E."/>
            <person name="Komatsu K."/>
            <person name="Kopischke S."/>
            <person name="Kubo M."/>
            <person name="Kyozuka J."/>
            <person name="Lagercrantz U."/>
            <person name="Lin S.S."/>
            <person name="Lindquist E."/>
            <person name="Lipzen A.M."/>
            <person name="Lu C.W."/>
            <person name="De Luna E."/>
            <person name="Martienssen R.A."/>
            <person name="Minamino N."/>
            <person name="Mizutani M."/>
            <person name="Mizutani M."/>
            <person name="Mochizuki N."/>
            <person name="Monte I."/>
            <person name="Mosher R."/>
            <person name="Nagasaki H."/>
            <person name="Nakagami H."/>
            <person name="Naramoto S."/>
            <person name="Nishitani K."/>
            <person name="Ohtani M."/>
            <person name="Okamoto T."/>
            <person name="Okumura M."/>
            <person name="Phillips J."/>
            <person name="Pollak B."/>
            <person name="Reinders A."/>
            <person name="Rovekamp M."/>
            <person name="Sano R."/>
            <person name="Sawa S."/>
            <person name="Schmid M.W."/>
            <person name="Shirakawa M."/>
            <person name="Solano R."/>
            <person name="Spunde A."/>
            <person name="Suetsugu N."/>
            <person name="Sugano S."/>
            <person name="Sugiyama A."/>
            <person name="Sun R."/>
            <person name="Suzuki Y."/>
            <person name="Takenaka M."/>
            <person name="Takezawa D."/>
            <person name="Tomogane H."/>
            <person name="Tsuzuki M."/>
            <person name="Ueda T."/>
            <person name="Umeda M."/>
            <person name="Ward J.M."/>
            <person name="Watanabe Y."/>
            <person name="Yazaki K."/>
            <person name="Yokoyama R."/>
            <person name="Yoshitake Y."/>
            <person name="Yotsui I."/>
            <person name="Zachgo S."/>
            <person name="Schmutz J."/>
        </authorList>
    </citation>
    <scope>NUCLEOTIDE SEQUENCE [LARGE SCALE GENOMIC DNA]</scope>
    <source>
        <strain evidence="10">Tak-1</strain>
    </source>
</reference>
<evidence type="ECO:0000256" key="5">
    <source>
        <dbReference type="ARBA" id="ARBA00023163"/>
    </source>
</evidence>
<keyword evidence="10" id="KW-1185">Reference proteome</keyword>
<dbReference type="GO" id="GO:0005634">
    <property type="term" value="C:nucleus"/>
    <property type="evidence" value="ECO:0000318"/>
    <property type="project" value="GO_Central"/>
</dbReference>
<keyword evidence="2" id="KW-0808">Transferase</keyword>
<dbReference type="SMART" id="SM00317">
    <property type="entry name" value="SET"/>
    <property type="match status" value="1"/>
</dbReference>
<dbReference type="InterPro" id="IPR026489">
    <property type="entry name" value="CXC_dom"/>
</dbReference>
<evidence type="ECO:0000256" key="2">
    <source>
        <dbReference type="ARBA" id="ARBA00022679"/>
    </source>
</evidence>
<gene>
    <name evidence="9" type="ORF">MARPO_0084s0024</name>
</gene>
<dbReference type="OrthoDB" id="6141102at2759"/>
<accession>A0A2R6WJC2</accession>
<dbReference type="AlphaFoldDB" id="A0A2R6WJC2"/>
<evidence type="ECO:0000256" key="1">
    <source>
        <dbReference type="ARBA" id="ARBA00022603"/>
    </source>
</evidence>
<dbReference type="InterPro" id="IPR041355">
    <property type="entry name" value="Pre-SET_CXC"/>
</dbReference>
<dbReference type="Pfam" id="PF00856">
    <property type="entry name" value="SET"/>
    <property type="match status" value="1"/>
</dbReference>
<dbReference type="InterPro" id="IPR033467">
    <property type="entry name" value="Tesmin/TSO1-like_CXC"/>
</dbReference>
<dbReference type="PANTHER" id="PTHR45747:SF4">
    <property type="entry name" value="HISTONE-LYSINE N-METHYLTRANSFERASE E(Z)"/>
    <property type="match status" value="1"/>
</dbReference>
<name>A0A2R6WJC2_MARPO</name>
<dbReference type="Pfam" id="PF18264">
    <property type="entry name" value="preSET_CXC"/>
    <property type="match status" value="1"/>
</dbReference>
<evidence type="ECO:0000313" key="10">
    <source>
        <dbReference type="Proteomes" id="UP000244005"/>
    </source>
</evidence>
<keyword evidence="1" id="KW-0489">Methyltransferase</keyword>
<dbReference type="CDD" id="cd10519">
    <property type="entry name" value="SET_EZH"/>
    <property type="match status" value="1"/>
</dbReference>
<comment type="catalytic activity">
    <reaction evidence="6">
        <text>L-lysyl(27)-[histone H3] + 3 S-adenosyl-L-methionine = N(6),N(6),N(6)-trimethyl-L-lysyl(27)-[histone H3] + 3 S-adenosyl-L-homocysteine + 3 H(+)</text>
        <dbReference type="Rhea" id="RHEA:60292"/>
        <dbReference type="Rhea" id="RHEA-COMP:15535"/>
        <dbReference type="Rhea" id="RHEA-COMP:15548"/>
        <dbReference type="ChEBI" id="CHEBI:15378"/>
        <dbReference type="ChEBI" id="CHEBI:29969"/>
        <dbReference type="ChEBI" id="CHEBI:57856"/>
        <dbReference type="ChEBI" id="CHEBI:59789"/>
        <dbReference type="ChEBI" id="CHEBI:61961"/>
        <dbReference type="EC" id="2.1.1.356"/>
    </reaction>
</comment>
<dbReference type="EMBL" id="KZ772756">
    <property type="protein sequence ID" value="PTQ33933.1"/>
    <property type="molecule type" value="Genomic_DNA"/>
</dbReference>
<dbReference type="OMA" id="ESHIGIC"/>
<organism evidence="9 10">
    <name type="scientific">Marchantia polymorpha</name>
    <name type="common">Common liverwort</name>
    <name type="synonym">Marchantia aquatica</name>
    <dbReference type="NCBI Taxonomy" id="3197"/>
    <lineage>
        <taxon>Eukaryota</taxon>
        <taxon>Viridiplantae</taxon>
        <taxon>Streptophyta</taxon>
        <taxon>Embryophyta</taxon>
        <taxon>Marchantiophyta</taxon>
        <taxon>Marchantiopsida</taxon>
        <taxon>Marchantiidae</taxon>
        <taxon>Marchantiales</taxon>
        <taxon>Marchantiaceae</taxon>
        <taxon>Marchantia</taxon>
    </lineage>
</organism>
<dbReference type="GO" id="GO:0003682">
    <property type="term" value="F:chromatin binding"/>
    <property type="evidence" value="ECO:0000318"/>
    <property type="project" value="GO_Central"/>
</dbReference>
<dbReference type="InterPro" id="IPR058609">
    <property type="entry name" value="HTH_CLF-like"/>
</dbReference>
<dbReference type="GO" id="GO:0140951">
    <property type="term" value="F:histone H3K27 trimethyltransferase activity"/>
    <property type="evidence" value="ECO:0007669"/>
    <property type="project" value="UniProtKB-EC"/>
</dbReference>
<dbReference type="GO" id="GO:0046976">
    <property type="term" value="F:histone H3K27 methyltransferase activity"/>
    <property type="evidence" value="ECO:0000318"/>
    <property type="project" value="GO_Central"/>
</dbReference>
<dbReference type="FunFam" id="2.170.270.10:FF:000001">
    <property type="entry name" value="Putative histone-lysine N-methyltransferase EZH2"/>
    <property type="match status" value="1"/>
</dbReference>
<dbReference type="Pfam" id="PF25996">
    <property type="entry name" value="HTH_CLF_N"/>
    <property type="match status" value="1"/>
</dbReference>
<dbReference type="Proteomes" id="UP000244005">
    <property type="component" value="Unassembled WGS sequence"/>
</dbReference>
<keyword evidence="5" id="KW-0804">Transcription</keyword>
<evidence type="ECO:0000313" key="9">
    <source>
        <dbReference type="EMBL" id="PTQ33933.1"/>
    </source>
</evidence>
<dbReference type="InterPro" id="IPR046341">
    <property type="entry name" value="SET_dom_sf"/>
</dbReference>
<feature type="domain" description="CXC" evidence="8">
    <location>
        <begin position="598"/>
        <end position="705"/>
    </location>
</feature>
<dbReference type="PROSITE" id="PS50280">
    <property type="entry name" value="SET"/>
    <property type="match status" value="1"/>
</dbReference>
<feature type="domain" description="SET" evidence="7">
    <location>
        <begin position="723"/>
        <end position="838"/>
    </location>
</feature>
<proteinExistence type="predicted"/>
<protein>
    <submittedName>
        <fullName evidence="9">Uncharacterized protein</fullName>
    </submittedName>
</protein>
<sequence length="882" mass="99456">MEINELTSNLQDAESSEEHITDMDLDHGTCIQSASASSKEGEGESSKEDVDVMAVLNRLNMGLRRIRSEVVKDKIDKNRSKLMLHYSGRSKMLVDRADAQPDRSFNFSVKRLYPSIPDNASDTADAAEASTAATALTFAKLSVDKESKEFQKLLPRPLQQHVPPRYVTWIFTNRNRLMVEGQSIENQKRIIYQGKEAVLASDSDDELQSSIHKEKDFNVNEDSIIWIAIQNFGVRDDLFEAISAIIHRKSEDIKDRYELIMSDDTLVSRLPRLLPSCVNEKTVGKSVERSSCHFEKSDFLSGYIDPDLDCKFLQQAYLELTRKIDRLSIRENETHQATTISEERRHESTSSMIGKFSQAPDYNCEFEADLESDVENLEGCRKLVAAMSCLRAENHPLLKKVNFDLEKLSQRPDDLSEAMSSFDNLFCRECLVFDCELHGYSKPLILPSLMQRPELSTSQESSCEPCGAHCYLFDRKLKVDKLSGSALDVEMIEGDQQEPTTTNQSCDQDRKSVIIGSEAPLSICNTSIETWNNFEIGLFNKGLQIFGKCSCLIAQNLLKGFKTCAEVADRFAAREVSSIVEEALPALERPKASKKRSGRKVKLRFSHKRPRNFENFRLQFHPCDCNSGCGDQCTCLMQGTVCEKYCGCPRFCKNKFPGCQCAKSQCSNKSCVCFLANRECDPDVCRNCSFKCGDTTHGDTSTSVGRKMQSTCLNMRIQLSQKKAVLLARSDVSGWGLFMKEAAITHDYLGEYTGELVTQQEADKRGKIYDLVNLSFLFDLNETYVIDAYRMGSKFKFVNHSSKPNCYPKIVKVAGEHRVGIFAKRKIEAGEELFFDYGYEKLLGERTPWWARNDKKAGAVHGSTLNTISSSSGQKFKDAAAH</sequence>
<keyword evidence="3" id="KW-0949">S-adenosyl-L-methionine</keyword>
<dbReference type="PROSITE" id="PS51633">
    <property type="entry name" value="CXC"/>
    <property type="match status" value="1"/>
</dbReference>